<evidence type="ECO:0000313" key="3">
    <source>
        <dbReference type="Proteomes" id="UP000198534"/>
    </source>
</evidence>
<gene>
    <name evidence="2" type="ORF">SAMN05444487_10146</name>
</gene>
<organism evidence="2 3">
    <name type="scientific">Marininema mesophilum</name>
    <dbReference type="NCBI Taxonomy" id="1048340"/>
    <lineage>
        <taxon>Bacteria</taxon>
        <taxon>Bacillati</taxon>
        <taxon>Bacillota</taxon>
        <taxon>Bacilli</taxon>
        <taxon>Bacillales</taxon>
        <taxon>Thermoactinomycetaceae</taxon>
        <taxon>Marininema</taxon>
    </lineage>
</organism>
<evidence type="ECO:0000256" key="1">
    <source>
        <dbReference type="SAM" id="Coils"/>
    </source>
</evidence>
<proteinExistence type="predicted"/>
<protein>
    <submittedName>
        <fullName evidence="2">Uncharacterized protein</fullName>
    </submittedName>
</protein>
<feature type="coiled-coil region" evidence="1">
    <location>
        <begin position="21"/>
        <end position="48"/>
    </location>
</feature>
<dbReference type="OrthoDB" id="2987602at2"/>
<reference evidence="2 3" key="1">
    <citation type="submission" date="2016-10" db="EMBL/GenBank/DDBJ databases">
        <authorList>
            <person name="de Groot N.N."/>
        </authorList>
    </citation>
    <scope>NUCLEOTIDE SEQUENCE [LARGE SCALE GENOMIC DNA]</scope>
    <source>
        <strain evidence="2 3">DSM 45610</strain>
    </source>
</reference>
<accession>A0A1H2Q1B4</accession>
<keyword evidence="3" id="KW-1185">Reference proteome</keyword>
<evidence type="ECO:0000313" key="2">
    <source>
        <dbReference type="EMBL" id="SDW00454.1"/>
    </source>
</evidence>
<dbReference type="EMBL" id="FNNQ01000001">
    <property type="protein sequence ID" value="SDW00454.1"/>
    <property type="molecule type" value="Genomic_DNA"/>
</dbReference>
<dbReference type="Proteomes" id="UP000198534">
    <property type="component" value="Unassembled WGS sequence"/>
</dbReference>
<dbReference type="RefSeq" id="WP_091734505.1">
    <property type="nucleotide sequence ID" value="NZ_FNNQ01000001.1"/>
</dbReference>
<dbReference type="AlphaFoldDB" id="A0A1H2Q1B4"/>
<sequence length="188" mass="22449">MFSWMKRFFDTAMEPAHMEEPERLHKEIDRLKRENNELRLQQKLKKSKKNVEVAPRKIHIEFFLYDAAHQDESAYSESDIHRYPMMGFTIHFLEDGTCPEWLSYLLKGLEESLRGMKVGSHRVEEPNLYSQFVDLKLYPHIEVKKSIYLVFQQLHQWQINGKDLVSFRVHIGGEDLYQELLNTHLEAV</sequence>
<keyword evidence="1" id="KW-0175">Coiled coil</keyword>
<name>A0A1H2Q1B4_9BACL</name>